<proteinExistence type="predicted"/>
<sequence length="169" mass="18315">MMANHFSTRGKDRVKGTLKPSPKHSPRHKQALISDASATITDRADFKADDIMLGSGLNTLSIAASAATFGSYEYRVINFIVDLGIESGTHTFKQGEPGPIQGLSYVEFAVVGGNEIYYNCEGISGALTLDIIDHAYYIREFTFTAQDSEQKNITLTGHVSVSSSLCECP</sequence>
<feature type="compositionally biased region" description="Basic residues" evidence="1">
    <location>
        <begin position="21"/>
        <end position="30"/>
    </location>
</feature>
<dbReference type="AlphaFoldDB" id="A0A266N9F9"/>
<dbReference type="OrthoDB" id="6965663at2"/>
<accession>A0A266N9F9</accession>
<evidence type="ECO:0000313" key="2">
    <source>
        <dbReference type="EMBL" id="OZY59069.1"/>
    </source>
</evidence>
<name>A0A266N9F9_9PSED</name>
<comment type="caution">
    <text evidence="2">The sequence shown here is derived from an EMBL/GenBank/DDBJ whole genome shotgun (WGS) entry which is preliminary data.</text>
</comment>
<gene>
    <name evidence="2" type="ORF">CJF39_12760</name>
</gene>
<dbReference type="RefSeq" id="WP_094993748.1">
    <property type="nucleotide sequence ID" value="NZ_NQKI01000018.1"/>
</dbReference>
<reference evidence="2 3" key="1">
    <citation type="submission" date="2017-08" db="EMBL/GenBank/DDBJ databases">
        <title>Genomic and metabolic characterisation of spoilage-associated Pseudomonas species.</title>
        <authorList>
            <person name="Stanborough T."/>
            <person name="Fegan N."/>
            <person name="Powell S.M."/>
            <person name="Singh T."/>
            <person name="Tamplin M.L."/>
            <person name="Chandry P.S."/>
        </authorList>
    </citation>
    <scope>NUCLEOTIDE SEQUENCE [LARGE SCALE GENOMIC DNA]</scope>
    <source>
        <strain evidence="2 3">L1802</strain>
    </source>
</reference>
<protein>
    <submittedName>
        <fullName evidence="2">Uncharacterized protein</fullName>
    </submittedName>
</protein>
<evidence type="ECO:0000313" key="3">
    <source>
        <dbReference type="Proteomes" id="UP000215788"/>
    </source>
</evidence>
<dbReference type="EMBL" id="NQKI01000018">
    <property type="protein sequence ID" value="OZY59069.1"/>
    <property type="molecule type" value="Genomic_DNA"/>
</dbReference>
<dbReference type="Proteomes" id="UP000215788">
    <property type="component" value="Unassembled WGS sequence"/>
</dbReference>
<evidence type="ECO:0000256" key="1">
    <source>
        <dbReference type="SAM" id="MobiDB-lite"/>
    </source>
</evidence>
<organism evidence="2 3">
    <name type="scientific">Pseudomonas lundensis</name>
    <dbReference type="NCBI Taxonomy" id="86185"/>
    <lineage>
        <taxon>Bacteria</taxon>
        <taxon>Pseudomonadati</taxon>
        <taxon>Pseudomonadota</taxon>
        <taxon>Gammaproteobacteria</taxon>
        <taxon>Pseudomonadales</taxon>
        <taxon>Pseudomonadaceae</taxon>
        <taxon>Pseudomonas</taxon>
    </lineage>
</organism>
<feature type="region of interest" description="Disordered" evidence="1">
    <location>
        <begin position="1"/>
        <end position="32"/>
    </location>
</feature>